<keyword evidence="2" id="KW-1133">Transmembrane helix</keyword>
<dbReference type="PANTHER" id="PTHR11895">
    <property type="entry name" value="TRANSAMIDASE"/>
    <property type="match status" value="1"/>
</dbReference>
<dbReference type="UniPathway" id="UPA00196"/>
<dbReference type="InterPro" id="IPR020556">
    <property type="entry name" value="Amidase_CS"/>
</dbReference>
<keyword evidence="2" id="KW-0812">Transmembrane</keyword>
<protein>
    <recommendedName>
        <fullName evidence="3">Amidase domain-containing protein</fullName>
    </recommendedName>
</protein>
<dbReference type="PROSITE" id="PS00571">
    <property type="entry name" value="AMIDASES"/>
    <property type="match status" value="1"/>
</dbReference>
<feature type="domain" description="Amidase" evidence="3">
    <location>
        <begin position="475"/>
        <end position="886"/>
    </location>
</feature>
<name>A0A232LRM2_9EURO</name>
<feature type="transmembrane region" description="Helical" evidence="2">
    <location>
        <begin position="329"/>
        <end position="354"/>
    </location>
</feature>
<reference evidence="4 5" key="1">
    <citation type="journal article" date="2015" name="Environ. Microbiol.">
        <title>Metagenome sequence of Elaphomyces granulatus from sporocarp tissue reveals Ascomycota ectomycorrhizal fingerprints of genome expansion and a Proteobacteria-rich microbiome.</title>
        <authorList>
            <person name="Quandt C.A."/>
            <person name="Kohler A."/>
            <person name="Hesse C.N."/>
            <person name="Sharpton T.J."/>
            <person name="Martin F."/>
            <person name="Spatafora J.W."/>
        </authorList>
    </citation>
    <scope>NUCLEOTIDE SEQUENCE [LARGE SCALE GENOMIC DNA]</scope>
    <source>
        <strain evidence="4 5">OSC145934</strain>
    </source>
</reference>
<dbReference type="InterPro" id="IPR036928">
    <property type="entry name" value="AS_sf"/>
</dbReference>
<evidence type="ECO:0000256" key="2">
    <source>
        <dbReference type="SAM" id="Phobius"/>
    </source>
</evidence>
<gene>
    <name evidence="4" type="ORF">Egran_05422</name>
</gene>
<dbReference type="GO" id="GO:0016746">
    <property type="term" value="F:acyltransferase activity"/>
    <property type="evidence" value="ECO:0007669"/>
    <property type="project" value="InterPro"/>
</dbReference>
<dbReference type="OrthoDB" id="421993at2759"/>
<dbReference type="Pfam" id="PF01425">
    <property type="entry name" value="Amidase"/>
    <property type="match status" value="1"/>
</dbReference>
<dbReference type="Pfam" id="PF06423">
    <property type="entry name" value="GWT1"/>
    <property type="match status" value="2"/>
</dbReference>
<feature type="transmembrane region" description="Helical" evidence="2">
    <location>
        <begin position="21"/>
        <end position="40"/>
    </location>
</feature>
<evidence type="ECO:0000259" key="3">
    <source>
        <dbReference type="Pfam" id="PF01425"/>
    </source>
</evidence>
<feature type="transmembrane region" description="Helical" evidence="2">
    <location>
        <begin position="249"/>
        <end position="266"/>
    </location>
</feature>
<comment type="similarity">
    <text evidence="1">Belongs to the amidase family.</text>
</comment>
<feature type="transmembrane region" description="Helical" evidence="2">
    <location>
        <begin position="108"/>
        <end position="127"/>
    </location>
</feature>
<dbReference type="InterPro" id="IPR009447">
    <property type="entry name" value="PIGW/GWT1"/>
</dbReference>
<proteinExistence type="inferred from homology"/>
<evidence type="ECO:0000256" key="1">
    <source>
        <dbReference type="ARBA" id="ARBA00009199"/>
    </source>
</evidence>
<keyword evidence="5" id="KW-1185">Reference proteome</keyword>
<feature type="transmembrane region" description="Helical" evidence="2">
    <location>
        <begin position="46"/>
        <end position="67"/>
    </location>
</feature>
<dbReference type="EMBL" id="NPHW01005389">
    <property type="protein sequence ID" value="OXV06810.1"/>
    <property type="molecule type" value="Genomic_DNA"/>
</dbReference>
<evidence type="ECO:0000313" key="4">
    <source>
        <dbReference type="EMBL" id="OXV06810.1"/>
    </source>
</evidence>
<comment type="caution">
    <text evidence="4">The sequence shown here is derived from an EMBL/GenBank/DDBJ whole genome shotgun (WGS) entry which is preliminary data.</text>
</comment>
<feature type="transmembrane region" description="Helical" evidence="2">
    <location>
        <begin position="177"/>
        <end position="196"/>
    </location>
</feature>
<keyword evidence="2" id="KW-0472">Membrane</keyword>
<dbReference type="GO" id="GO:0016020">
    <property type="term" value="C:membrane"/>
    <property type="evidence" value="ECO:0007669"/>
    <property type="project" value="InterPro"/>
</dbReference>
<dbReference type="Gene3D" id="3.90.1300.10">
    <property type="entry name" value="Amidase signature (AS) domain"/>
    <property type="match status" value="1"/>
</dbReference>
<organism evidence="4 5">
    <name type="scientific">Elaphomyces granulatus</name>
    <dbReference type="NCBI Taxonomy" id="519963"/>
    <lineage>
        <taxon>Eukaryota</taxon>
        <taxon>Fungi</taxon>
        <taxon>Dikarya</taxon>
        <taxon>Ascomycota</taxon>
        <taxon>Pezizomycotina</taxon>
        <taxon>Eurotiomycetes</taxon>
        <taxon>Eurotiomycetidae</taxon>
        <taxon>Eurotiales</taxon>
        <taxon>Elaphomycetaceae</taxon>
        <taxon>Elaphomyces</taxon>
    </lineage>
</organism>
<accession>A0A232LRM2</accession>
<sequence length="936" mass="101302">MDAYKAQKEAFVSNLSGGSIMEINVVTLVASISVLLWSALQSRLSFFKPYTAASLAVDFLLNVGAILPKRTRGVQKAKPPRPANNQNGIQGRLDGIQKDPVRPFLTSYRASMLVVTCVSILAVDFPVFPRRFAKTENWGTSLMDLGVGSFVFSGGVVSARSVLRMTSSPETTYRQRLIGSVRHSIPLLLLGFLRLYSVKGLDYPEHVTEYGVHWNFFFTLGLLPPFVEVFHTLSAMIPSYEALPLRVAAAYQILSLFIVAAYQVALESTDLKPYILVSPRGPGLLSLNREGIFSFAGYLSIFLAGRSTGLWIFSYSKLLAISSQQARKWVLLSLASLTAFWTVLFVLNSTYAFGYGARIPVSRRLANMPIQSFSLVQSILWKGAALNIVRDIKDLDAYTPRFDPSVVPILDDENSNSPELPYSTKRRNDDGTGFYTSADYHARYVTGELTPSAVIEALLPLIRRDTQPPGKHSTAFLESQVDAIRAAAEASTRRYKSGKPIGPLDGVPIAVKDEVHLKGYKRMLGSKLDFKGQIDETSWCVKKWEEAGAIIVGKTNMHELGLDTTNNNPNYGTPKNPFNPEYYCGGSSGGSGYALAAGLVPIALGADGGGSIRIPASYCGIWGLKPTHGRVSASPTLGLADTVGVYGPMACSIDDLALAYRIMATPAPAVEDSLSALFPNPLASIPSTSAVAARRKIIGLVRPWIDRAEPSVRAIFDAALGHYQHQQGYTIIDIDIPYLPEGQRAHSLTILGEINTGVDRSRIRDLTPHSKLLLSVGGNMATAQDYLASQKMRHLLMCHLAHLFIQYPGLVIFSPTCPDPGSKIQCPADLSYGVADGKASVRSMEYTWLANLTGCPSISCPAGYDSDSGIPIGLMGMSEWGSEEALFDFARDGEGVLDLNIVTKANSNATSATGTGKGLRTPSGDGSQFVDLISTC</sequence>
<dbReference type="InterPro" id="IPR000120">
    <property type="entry name" value="Amidase"/>
</dbReference>
<feature type="transmembrane region" description="Helical" evidence="2">
    <location>
        <begin position="292"/>
        <end position="313"/>
    </location>
</feature>
<dbReference type="GO" id="GO:0006506">
    <property type="term" value="P:GPI anchor biosynthetic process"/>
    <property type="evidence" value="ECO:0007669"/>
    <property type="project" value="UniProtKB-UniPathway"/>
</dbReference>
<dbReference type="SUPFAM" id="SSF75304">
    <property type="entry name" value="Amidase signature (AS) enzymes"/>
    <property type="match status" value="1"/>
</dbReference>
<dbReference type="Proteomes" id="UP000243515">
    <property type="component" value="Unassembled WGS sequence"/>
</dbReference>
<dbReference type="InterPro" id="IPR023631">
    <property type="entry name" value="Amidase_dom"/>
</dbReference>
<dbReference type="PANTHER" id="PTHR11895:SF67">
    <property type="entry name" value="AMIDASE DOMAIN-CONTAINING PROTEIN"/>
    <property type="match status" value="1"/>
</dbReference>
<evidence type="ECO:0000313" key="5">
    <source>
        <dbReference type="Proteomes" id="UP000243515"/>
    </source>
</evidence>
<feature type="transmembrane region" description="Helical" evidence="2">
    <location>
        <begin position="216"/>
        <end position="237"/>
    </location>
</feature>
<feature type="transmembrane region" description="Helical" evidence="2">
    <location>
        <begin position="147"/>
        <end position="165"/>
    </location>
</feature>
<dbReference type="AlphaFoldDB" id="A0A232LRM2"/>